<organism evidence="5 6">
    <name type="scientific">Celerinatantimonas diazotrophica</name>
    <dbReference type="NCBI Taxonomy" id="412034"/>
    <lineage>
        <taxon>Bacteria</taxon>
        <taxon>Pseudomonadati</taxon>
        <taxon>Pseudomonadota</taxon>
        <taxon>Gammaproteobacteria</taxon>
        <taxon>Celerinatantimonadaceae</taxon>
        <taxon>Celerinatantimonas</taxon>
    </lineage>
</organism>
<dbReference type="RefSeq" id="WP_131912666.1">
    <property type="nucleotide sequence ID" value="NZ_OU594967.1"/>
</dbReference>
<dbReference type="SUPFAM" id="SSF69349">
    <property type="entry name" value="Phage fibre proteins"/>
    <property type="match status" value="1"/>
</dbReference>
<feature type="domain" description="Gp5/Type VI secretion system Vgr C-terminal trimerisation" evidence="4">
    <location>
        <begin position="469"/>
        <end position="572"/>
    </location>
</feature>
<dbReference type="InterPro" id="IPR006531">
    <property type="entry name" value="Gp5/Vgr_OB"/>
</dbReference>
<dbReference type="Gene3D" id="4.10.220.110">
    <property type="match status" value="1"/>
</dbReference>
<dbReference type="NCBIfam" id="TIGR03361">
    <property type="entry name" value="VI_Rhs_Vgr"/>
    <property type="match status" value="1"/>
</dbReference>
<dbReference type="InterPro" id="IPR017847">
    <property type="entry name" value="T6SS_RhsGE_Vgr_subset"/>
</dbReference>
<dbReference type="Pfam" id="PF04717">
    <property type="entry name" value="Phage_base_V"/>
    <property type="match status" value="1"/>
</dbReference>
<evidence type="ECO:0000259" key="3">
    <source>
        <dbReference type="Pfam" id="PF04717"/>
    </source>
</evidence>
<dbReference type="InterPro" id="IPR050708">
    <property type="entry name" value="T6SS_VgrG/RHS"/>
</dbReference>
<dbReference type="AlphaFoldDB" id="A0A4R1K2B8"/>
<dbReference type="PANTHER" id="PTHR32305">
    <property type="match status" value="1"/>
</dbReference>
<dbReference type="Pfam" id="PF05954">
    <property type="entry name" value="Phage_GPD"/>
    <property type="match status" value="1"/>
</dbReference>
<gene>
    <name evidence="5" type="ORF">EV690_1864</name>
</gene>
<evidence type="ECO:0000259" key="4">
    <source>
        <dbReference type="Pfam" id="PF22178"/>
    </source>
</evidence>
<dbReference type="EMBL" id="SMGD01000012">
    <property type="protein sequence ID" value="TCK58155.1"/>
    <property type="molecule type" value="Genomic_DNA"/>
</dbReference>
<dbReference type="SUPFAM" id="SSF69255">
    <property type="entry name" value="gp5 N-terminal domain-like"/>
    <property type="match status" value="1"/>
</dbReference>
<evidence type="ECO:0000313" key="5">
    <source>
        <dbReference type="EMBL" id="TCK58155.1"/>
    </source>
</evidence>
<feature type="region of interest" description="Disordered" evidence="2">
    <location>
        <begin position="351"/>
        <end position="370"/>
    </location>
</feature>
<dbReference type="Gene3D" id="3.55.50.10">
    <property type="entry name" value="Baseplate protein-like domains"/>
    <property type="match status" value="1"/>
</dbReference>
<reference evidence="5 6" key="1">
    <citation type="submission" date="2019-03" db="EMBL/GenBank/DDBJ databases">
        <title>Genomic Encyclopedia of Type Strains, Phase IV (KMG-IV): sequencing the most valuable type-strain genomes for metagenomic binning, comparative biology and taxonomic classification.</title>
        <authorList>
            <person name="Goeker M."/>
        </authorList>
    </citation>
    <scope>NUCLEOTIDE SEQUENCE [LARGE SCALE GENOMIC DNA]</scope>
    <source>
        <strain evidence="5 6">DSM 18577</strain>
    </source>
</reference>
<dbReference type="Gene3D" id="2.40.50.230">
    <property type="entry name" value="Gp5 N-terminal domain"/>
    <property type="match status" value="1"/>
</dbReference>
<dbReference type="OrthoDB" id="9762420at2"/>
<comment type="caution">
    <text evidence="5">The sequence shown here is derived from an EMBL/GenBank/DDBJ whole genome shotgun (WGS) entry which is preliminary data.</text>
</comment>
<accession>A0A4R1K2B8</accession>
<dbReference type="Gene3D" id="2.30.110.50">
    <property type="match status" value="1"/>
</dbReference>
<keyword evidence="6" id="KW-1185">Reference proteome</keyword>
<comment type="similarity">
    <text evidence="1">Belongs to the VgrG protein family.</text>
</comment>
<proteinExistence type="inferred from homology"/>
<evidence type="ECO:0000256" key="1">
    <source>
        <dbReference type="ARBA" id="ARBA00005558"/>
    </source>
</evidence>
<dbReference type="Pfam" id="PF22178">
    <property type="entry name" value="Gp5_trimer_C"/>
    <property type="match status" value="1"/>
</dbReference>
<evidence type="ECO:0000313" key="6">
    <source>
        <dbReference type="Proteomes" id="UP000295565"/>
    </source>
</evidence>
<dbReference type="PANTHER" id="PTHR32305:SF11">
    <property type="entry name" value="TYPE VI SECRETION SYSTEM SPIKE PROTEIN VGRG3"/>
    <property type="match status" value="1"/>
</dbReference>
<name>A0A4R1K2B8_9GAMM</name>
<dbReference type="SUPFAM" id="SSF69279">
    <property type="entry name" value="Phage tail proteins"/>
    <property type="match status" value="2"/>
</dbReference>
<dbReference type="InterPro" id="IPR037026">
    <property type="entry name" value="Vgr_OB-fold_dom_sf"/>
</dbReference>
<protein>
    <submittedName>
        <fullName evidence="5">Type VI secretion system secreted protein VgrG</fullName>
    </submittedName>
</protein>
<dbReference type="NCBIfam" id="TIGR01646">
    <property type="entry name" value="vgr_GE"/>
    <property type="match status" value="1"/>
</dbReference>
<dbReference type="Proteomes" id="UP000295565">
    <property type="component" value="Unassembled WGS sequence"/>
</dbReference>
<evidence type="ECO:0000256" key="2">
    <source>
        <dbReference type="SAM" id="MobiDB-lite"/>
    </source>
</evidence>
<sequence length="651" mass="72243">MAAAGRINFSIQVAGLSDDTFQVIEFHGHEALSMIYRYQIELASRFDNIEPENIVDQSVCLTLVRDGRVVRYVHGIVQSFHKADTGFHHTRYTLALVPSFARCQLRQNSRIFQTKTAVEIITTLLAEMGIMDYAFALKRTPAVREYCVQYRETDLAFIERLAGEEGIFYYFEHAQGQHTLCFCDQSNQTSQQDDAITYNATAGGMATQPYISSFIRKKKIAPATVFLKDYSFKNPAYSFLNVQQANDAEYQAKYYEHYDYPGRYKDDVSGLAFTKIRLEYLRRDAEQASIHSDAMQLTVGYRFKLTDHFEPSNNRTWLVTALSSQGTQPQALEEAGGTGATTFSNEAVLLPDTRPWRPQPNPKPRVDGPQMATVVGPAEEEIYCDEYGRVKIQFPWDREGEHDEQASCWVRVAQAWAGAQYGFVAIPRIGHEVIVSFLEGDPDQPIITGRTYHVSNQTPYPLPASKTVTTLKTQTHKGEGSNELRFEDEKDQEEVYLHAQKNMAIQVENSKNERVEYDRSVSIGHDEALDVANDRKVTVTGNQDHHTTGNFRRSTEGDFSNTVTGDLAQKIAGAFGISADGALTIKSGSKITLQVGGSFVVIHSGGVDINGSAINLNSGGSPGALPLPDSVQVLKTAAAEGSAFVANCPAV</sequence>
<dbReference type="InterPro" id="IPR006533">
    <property type="entry name" value="T6SS_Vgr_RhsGE"/>
</dbReference>
<dbReference type="InterPro" id="IPR054030">
    <property type="entry name" value="Gp5_Vgr_C"/>
</dbReference>
<feature type="domain" description="Gp5/Type VI secretion system Vgr protein OB-fold" evidence="3">
    <location>
        <begin position="386"/>
        <end position="452"/>
    </location>
</feature>